<dbReference type="InterPro" id="IPR011009">
    <property type="entry name" value="Kinase-like_dom_sf"/>
</dbReference>
<dbReference type="SMART" id="SM00220">
    <property type="entry name" value="S_TKc"/>
    <property type="match status" value="1"/>
</dbReference>
<dbReference type="InterPro" id="IPR008271">
    <property type="entry name" value="Ser/Thr_kinase_AS"/>
</dbReference>
<evidence type="ECO:0000313" key="10">
    <source>
        <dbReference type="EnsemblPlants" id="Kaladp0022s0053.1.v1.1.CDS.1"/>
    </source>
</evidence>
<dbReference type="InterPro" id="IPR044576">
    <property type="entry name" value="At4g25390-like"/>
</dbReference>
<evidence type="ECO:0000259" key="9">
    <source>
        <dbReference type="PROSITE" id="PS50011"/>
    </source>
</evidence>
<keyword evidence="1" id="KW-0723">Serine/threonine-protein kinase</keyword>
<evidence type="ECO:0000256" key="7">
    <source>
        <dbReference type="SAM" id="MobiDB-lite"/>
    </source>
</evidence>
<protein>
    <recommendedName>
        <fullName evidence="9">Protein kinase domain-containing protein</fullName>
    </recommendedName>
</protein>
<keyword evidence="11" id="KW-1185">Reference proteome</keyword>
<keyword evidence="8" id="KW-1133">Transmembrane helix</keyword>
<proteinExistence type="predicted"/>
<dbReference type="Proteomes" id="UP000594263">
    <property type="component" value="Unplaced"/>
</dbReference>
<feature type="transmembrane region" description="Helical" evidence="8">
    <location>
        <begin position="20"/>
        <end position="40"/>
    </location>
</feature>
<dbReference type="PROSITE" id="PS00108">
    <property type="entry name" value="PROTEIN_KINASE_ST"/>
    <property type="match status" value="1"/>
</dbReference>
<reference evidence="10" key="1">
    <citation type="submission" date="2021-01" db="UniProtKB">
        <authorList>
            <consortium name="EnsemblPlants"/>
        </authorList>
    </citation>
    <scope>IDENTIFICATION</scope>
</reference>
<dbReference type="GO" id="GO:0005524">
    <property type="term" value="F:ATP binding"/>
    <property type="evidence" value="ECO:0007669"/>
    <property type="project" value="UniProtKB-UniRule"/>
</dbReference>
<dbReference type="InterPro" id="IPR017441">
    <property type="entry name" value="Protein_kinase_ATP_BS"/>
</dbReference>
<dbReference type="PANTHER" id="PTHR46821">
    <property type="entry name" value="OS07G0586332 PROTEIN"/>
    <property type="match status" value="1"/>
</dbReference>
<keyword evidence="8" id="KW-0472">Membrane</keyword>
<keyword evidence="5 6" id="KW-0067">ATP-binding</keyword>
<dbReference type="Gramene" id="Kaladp0022s0053.1.v1.1">
    <property type="protein sequence ID" value="Kaladp0022s0053.1.v1.1.CDS.1"/>
    <property type="gene ID" value="Kaladp0022s0053.v1.1"/>
</dbReference>
<organism evidence="10 11">
    <name type="scientific">Kalanchoe fedtschenkoi</name>
    <name type="common">Lavender scallops</name>
    <name type="synonym">South American air plant</name>
    <dbReference type="NCBI Taxonomy" id="63787"/>
    <lineage>
        <taxon>Eukaryota</taxon>
        <taxon>Viridiplantae</taxon>
        <taxon>Streptophyta</taxon>
        <taxon>Embryophyta</taxon>
        <taxon>Tracheophyta</taxon>
        <taxon>Spermatophyta</taxon>
        <taxon>Magnoliopsida</taxon>
        <taxon>eudicotyledons</taxon>
        <taxon>Gunneridae</taxon>
        <taxon>Pentapetalae</taxon>
        <taxon>Saxifragales</taxon>
        <taxon>Crassulaceae</taxon>
        <taxon>Kalanchoe</taxon>
    </lineage>
</organism>
<dbReference type="PROSITE" id="PS50011">
    <property type="entry name" value="PROTEIN_KINASE_DOM"/>
    <property type="match status" value="1"/>
</dbReference>
<dbReference type="Pfam" id="PF00069">
    <property type="entry name" value="Pkinase"/>
    <property type="match status" value="1"/>
</dbReference>
<dbReference type="EnsemblPlants" id="Kaladp0022s0053.1.v1.1">
    <property type="protein sequence ID" value="Kaladp0022s0053.1.v1.1.CDS.1"/>
    <property type="gene ID" value="Kaladp0022s0053.v1.1"/>
</dbReference>
<feature type="binding site" evidence="6">
    <location>
        <position position="103"/>
    </location>
    <ligand>
        <name>ATP</name>
        <dbReference type="ChEBI" id="CHEBI:30616"/>
    </ligand>
</feature>
<dbReference type="Gene3D" id="1.10.510.10">
    <property type="entry name" value="Transferase(Phosphotransferase) domain 1"/>
    <property type="match status" value="2"/>
</dbReference>
<keyword evidence="4" id="KW-0418">Kinase</keyword>
<feature type="domain" description="Protein kinase" evidence="9">
    <location>
        <begin position="75"/>
        <end position="582"/>
    </location>
</feature>
<evidence type="ECO:0000313" key="11">
    <source>
        <dbReference type="Proteomes" id="UP000594263"/>
    </source>
</evidence>
<keyword evidence="8" id="KW-0812">Transmembrane</keyword>
<accession>A0A7N0T4B0</accession>
<dbReference type="InterPro" id="IPR000719">
    <property type="entry name" value="Prot_kinase_dom"/>
</dbReference>
<sequence>MPSRLLASSAARGGGIHFVTAPLLAGGMALALLSFLLYVIRKLICRRTATVPSDAKLPALRRFSHSALCRATSSFAVENRLGKGGFGSVYGGVLAEGRSVAVKVMDSGSLQGEREFENEVLLAGMVSESERVLPILGFAARRRKKHGFRELALVYELMENGSLQDALMGKRRLELMAWKVRFQIAVDVADAIFHLHCVCDPAVVHGDVKASNVLLDGGFRAKLADFGLASVKCGKRYCQAVDLAEEEGVRSVAAELADEKMEEAAGIGDSKQEFAVGGLEDGVGAGCDGLNRCLSPDSLGMDVDLELKEFEEKGNGVGAEFVNDILMEWNGCEEVTGLSSPGRGEEVTGEGSVDRMEKAKKLPREWWKEEFCAELTEKSEKRRRLRVSTDGLNVEEFWPQSDSERVSTARRIKRNLTNIDRCYHQLNFDILKQRRSRTSVDWVYADTPKSQFVTSTPSMKGTVCYTAPELSCAGQLSEKCDVYSFGVLLLVLISGRRPLEMTSSLVLDFERANLVSWARQLALEDKLLDLIDPDIKSLDKEQATRCLTVAILCLQRSPANRPTMKDIVQMLNLSSDPPHLPLEFSPSPPINFTFKPP</sequence>
<keyword evidence="3 6" id="KW-0547">Nucleotide-binding</keyword>
<dbReference type="GO" id="GO:0004674">
    <property type="term" value="F:protein serine/threonine kinase activity"/>
    <property type="evidence" value="ECO:0007669"/>
    <property type="project" value="UniProtKB-KW"/>
</dbReference>
<dbReference type="Pfam" id="PF07714">
    <property type="entry name" value="PK_Tyr_Ser-Thr"/>
    <property type="match status" value="1"/>
</dbReference>
<evidence type="ECO:0000256" key="2">
    <source>
        <dbReference type="ARBA" id="ARBA00022679"/>
    </source>
</evidence>
<dbReference type="PANTHER" id="PTHR46821:SF2">
    <property type="entry name" value="OS03G0251700 PROTEIN"/>
    <property type="match status" value="1"/>
</dbReference>
<evidence type="ECO:0000256" key="4">
    <source>
        <dbReference type="ARBA" id="ARBA00022777"/>
    </source>
</evidence>
<evidence type="ECO:0000256" key="3">
    <source>
        <dbReference type="ARBA" id="ARBA00022741"/>
    </source>
</evidence>
<dbReference type="AlphaFoldDB" id="A0A7N0T4B0"/>
<evidence type="ECO:0000256" key="6">
    <source>
        <dbReference type="PROSITE-ProRule" id="PRU10141"/>
    </source>
</evidence>
<dbReference type="SUPFAM" id="SSF56112">
    <property type="entry name" value="Protein kinase-like (PK-like)"/>
    <property type="match status" value="1"/>
</dbReference>
<dbReference type="PROSITE" id="PS00107">
    <property type="entry name" value="PROTEIN_KINASE_ATP"/>
    <property type="match status" value="1"/>
</dbReference>
<dbReference type="OMA" id="NDILMEW"/>
<evidence type="ECO:0000256" key="1">
    <source>
        <dbReference type="ARBA" id="ARBA00022527"/>
    </source>
</evidence>
<evidence type="ECO:0000256" key="8">
    <source>
        <dbReference type="SAM" id="Phobius"/>
    </source>
</evidence>
<keyword evidence="2" id="KW-0808">Transferase</keyword>
<name>A0A7N0T4B0_KALFE</name>
<feature type="region of interest" description="Disordered" evidence="7">
    <location>
        <begin position="336"/>
        <end position="355"/>
    </location>
</feature>
<dbReference type="Gene3D" id="3.30.200.20">
    <property type="entry name" value="Phosphorylase Kinase, domain 1"/>
    <property type="match status" value="1"/>
</dbReference>
<dbReference type="InterPro" id="IPR001245">
    <property type="entry name" value="Ser-Thr/Tyr_kinase_cat_dom"/>
</dbReference>
<evidence type="ECO:0000256" key="5">
    <source>
        <dbReference type="ARBA" id="ARBA00022840"/>
    </source>
</evidence>